<proteinExistence type="predicted"/>
<dbReference type="Proteomes" id="UP000766246">
    <property type="component" value="Unassembled WGS sequence"/>
</dbReference>
<sequence length="77" mass="8758">MELDIEFGHSCIDKLLTSKDEIILTKAAAYCLALNYRVEDAEKILQEIASDKSNGILGFNAEMTLKVWKEQGYLKIY</sequence>
<dbReference type="EMBL" id="SVER01000030">
    <property type="protein sequence ID" value="MBE5920333.1"/>
    <property type="molecule type" value="Genomic_DNA"/>
</dbReference>
<evidence type="ECO:0000313" key="1">
    <source>
        <dbReference type="EMBL" id="MBE5920333.1"/>
    </source>
</evidence>
<organism evidence="1 2">
    <name type="scientific">Pseudobutyrivibrio ruminis</name>
    <dbReference type="NCBI Taxonomy" id="46206"/>
    <lineage>
        <taxon>Bacteria</taxon>
        <taxon>Bacillati</taxon>
        <taxon>Bacillota</taxon>
        <taxon>Clostridia</taxon>
        <taxon>Lachnospirales</taxon>
        <taxon>Lachnospiraceae</taxon>
        <taxon>Pseudobutyrivibrio</taxon>
    </lineage>
</organism>
<evidence type="ECO:0000313" key="2">
    <source>
        <dbReference type="Proteomes" id="UP000766246"/>
    </source>
</evidence>
<comment type="caution">
    <text evidence="1">The sequence shown here is derived from an EMBL/GenBank/DDBJ whole genome shotgun (WGS) entry which is preliminary data.</text>
</comment>
<gene>
    <name evidence="1" type="ORF">E7272_10895</name>
</gene>
<name>A0A927UDX3_9FIRM</name>
<reference evidence="1" key="1">
    <citation type="submission" date="2019-04" db="EMBL/GenBank/DDBJ databases">
        <title>Evolution of Biomass-Degrading Anaerobic Consortia Revealed by Metagenomics.</title>
        <authorList>
            <person name="Peng X."/>
        </authorList>
    </citation>
    <scope>NUCLEOTIDE SEQUENCE</scope>
    <source>
        <strain evidence="1">SIG311</strain>
    </source>
</reference>
<protein>
    <submittedName>
        <fullName evidence="1">Uncharacterized protein</fullName>
    </submittedName>
</protein>
<dbReference type="AlphaFoldDB" id="A0A927UDX3"/>
<accession>A0A927UDX3</accession>